<protein>
    <submittedName>
        <fullName evidence="1">Acylphosphatase</fullName>
    </submittedName>
</protein>
<organism evidence="1 2">
    <name type="scientific">Rhizobium pisi</name>
    <dbReference type="NCBI Taxonomy" id="574561"/>
    <lineage>
        <taxon>Bacteria</taxon>
        <taxon>Pseudomonadati</taxon>
        <taxon>Pseudomonadota</taxon>
        <taxon>Alphaproteobacteria</taxon>
        <taxon>Hyphomicrobiales</taxon>
        <taxon>Rhizobiaceae</taxon>
        <taxon>Rhizobium/Agrobacterium group</taxon>
        <taxon>Rhizobium</taxon>
    </lineage>
</organism>
<dbReference type="EMBL" id="JACHXH010000018">
    <property type="protein sequence ID" value="MBB3136904.1"/>
    <property type="molecule type" value="Genomic_DNA"/>
</dbReference>
<dbReference type="AlphaFoldDB" id="A0A7W5BPT0"/>
<name>A0A7W5BPT0_9HYPH</name>
<proteinExistence type="predicted"/>
<dbReference type="SUPFAM" id="SSF54975">
    <property type="entry name" value="Acylphosphatase/BLUF domain-like"/>
    <property type="match status" value="1"/>
</dbReference>
<dbReference type="InterPro" id="IPR036046">
    <property type="entry name" value="Acylphosphatase-like_dom_sf"/>
</dbReference>
<reference evidence="1 2" key="1">
    <citation type="submission" date="2020-08" db="EMBL/GenBank/DDBJ databases">
        <title>Genomic Encyclopedia of Type Strains, Phase III (KMG-III): the genomes of soil and plant-associated and newly described type strains.</title>
        <authorList>
            <person name="Whitman W."/>
        </authorList>
    </citation>
    <scope>NUCLEOTIDE SEQUENCE [LARGE SCALE GENOMIC DNA]</scope>
    <source>
        <strain evidence="1 2">CECT 4113</strain>
    </source>
</reference>
<dbReference type="Proteomes" id="UP000518315">
    <property type="component" value="Unassembled WGS sequence"/>
</dbReference>
<evidence type="ECO:0000313" key="1">
    <source>
        <dbReference type="EMBL" id="MBB3136904.1"/>
    </source>
</evidence>
<evidence type="ECO:0000313" key="2">
    <source>
        <dbReference type="Proteomes" id="UP000518315"/>
    </source>
</evidence>
<dbReference type="Gene3D" id="3.30.70.100">
    <property type="match status" value="1"/>
</dbReference>
<comment type="caution">
    <text evidence="1">The sequence shown here is derived from an EMBL/GenBank/DDBJ whole genome shotgun (WGS) entry which is preliminary data.</text>
</comment>
<accession>A0A7W5BPT0</accession>
<keyword evidence="2" id="KW-1185">Reference proteome</keyword>
<gene>
    <name evidence="1" type="ORF">FHS26_004662</name>
</gene>
<sequence length="133" mass="15047">MSSYADRIRAVELYIKLGKRVKATIRQLGYPTKNALWKARERILMAGQDTSHLLERFTIVGDLEAACFVPWIRRHAAKLGLSPTIAYTSSRRIEIEVAGPEELIDMMEMGCSLGPIEVWVERIVRTAISGERT</sequence>